<dbReference type="InterPro" id="IPR020635">
    <property type="entry name" value="Tyr_kinase_cat_dom"/>
</dbReference>
<evidence type="ECO:0000256" key="14">
    <source>
        <dbReference type="ARBA" id="ARBA00023137"/>
    </source>
</evidence>
<comment type="catalytic activity">
    <reaction evidence="17">
        <text>L-tyrosyl-[protein] + ATP = O-phospho-L-tyrosyl-[protein] + ADP + H(+)</text>
        <dbReference type="Rhea" id="RHEA:10596"/>
        <dbReference type="Rhea" id="RHEA-COMP:10136"/>
        <dbReference type="Rhea" id="RHEA-COMP:20101"/>
        <dbReference type="ChEBI" id="CHEBI:15378"/>
        <dbReference type="ChEBI" id="CHEBI:30616"/>
        <dbReference type="ChEBI" id="CHEBI:46858"/>
        <dbReference type="ChEBI" id="CHEBI:61978"/>
        <dbReference type="ChEBI" id="CHEBI:456216"/>
        <dbReference type="EC" id="2.7.10.1"/>
    </reaction>
</comment>
<evidence type="ECO:0000256" key="13">
    <source>
        <dbReference type="ARBA" id="ARBA00023136"/>
    </source>
</evidence>
<evidence type="ECO:0000256" key="9">
    <source>
        <dbReference type="ARBA" id="ARBA00022777"/>
    </source>
</evidence>
<evidence type="ECO:0000256" key="5">
    <source>
        <dbReference type="ARBA" id="ARBA00022692"/>
    </source>
</evidence>
<dbReference type="SUPFAM" id="SSF81296">
    <property type="entry name" value="E set domains"/>
    <property type="match status" value="2"/>
</dbReference>
<feature type="domain" description="Protein kinase" evidence="22">
    <location>
        <begin position="1021"/>
        <end position="1284"/>
    </location>
</feature>
<keyword evidence="12 20" id="KW-1133">Transmembrane helix</keyword>
<evidence type="ECO:0000256" key="17">
    <source>
        <dbReference type="ARBA" id="ARBA00051243"/>
    </source>
</evidence>
<keyword evidence="3" id="KW-0597">Phosphoprotein</keyword>
<dbReference type="InterPro" id="IPR001245">
    <property type="entry name" value="Ser-Thr/Tyr_kinase_cat_dom"/>
</dbReference>
<dbReference type="GO" id="GO:0005524">
    <property type="term" value="F:ATP binding"/>
    <property type="evidence" value="ECO:0007669"/>
    <property type="project" value="UniProtKB-UniRule"/>
</dbReference>
<dbReference type="Gene3D" id="2.60.40.10">
    <property type="entry name" value="Immunoglobulins"/>
    <property type="match status" value="2"/>
</dbReference>
<organism evidence="24 25">
    <name type="scientific">Dreissena polymorpha</name>
    <name type="common">Zebra mussel</name>
    <name type="synonym">Mytilus polymorpha</name>
    <dbReference type="NCBI Taxonomy" id="45954"/>
    <lineage>
        <taxon>Eukaryota</taxon>
        <taxon>Metazoa</taxon>
        <taxon>Spiralia</taxon>
        <taxon>Lophotrochozoa</taxon>
        <taxon>Mollusca</taxon>
        <taxon>Bivalvia</taxon>
        <taxon>Autobranchia</taxon>
        <taxon>Heteroconchia</taxon>
        <taxon>Euheterodonta</taxon>
        <taxon>Imparidentia</taxon>
        <taxon>Neoheterodontei</taxon>
        <taxon>Myida</taxon>
        <taxon>Dreissenoidea</taxon>
        <taxon>Dreissenidae</taxon>
        <taxon>Dreissena</taxon>
    </lineage>
</organism>
<dbReference type="GO" id="GO:0007399">
    <property type="term" value="P:nervous system development"/>
    <property type="evidence" value="ECO:0007669"/>
    <property type="project" value="TreeGrafter"/>
</dbReference>
<keyword evidence="16" id="KW-0325">Glycoprotein</keyword>
<comment type="subcellular location">
    <subcellularLocation>
        <location evidence="1">Membrane</location>
        <topology evidence="1">Single-pass membrane protein</topology>
    </subcellularLocation>
</comment>
<dbReference type="OrthoDB" id="346907at2759"/>
<dbReference type="SUPFAM" id="SSF56112">
    <property type="entry name" value="Protein kinase-like (PK-like)"/>
    <property type="match status" value="1"/>
</dbReference>
<keyword evidence="14" id="KW-0829">Tyrosine-protein kinase</keyword>
<keyword evidence="11" id="KW-0832">Ubl conjugation</keyword>
<dbReference type="CDD" id="cd00192">
    <property type="entry name" value="PTKc"/>
    <property type="match status" value="1"/>
</dbReference>
<comment type="caution">
    <text evidence="24">The sequence shown here is derived from an EMBL/GenBank/DDBJ whole genome shotgun (WGS) entry which is preliminary data.</text>
</comment>
<keyword evidence="9" id="KW-0418">Kinase</keyword>
<dbReference type="Gene3D" id="2.130.10.10">
    <property type="entry name" value="YVTN repeat-like/Quinoprotein amine dehydrogenase"/>
    <property type="match status" value="1"/>
</dbReference>
<evidence type="ECO:0000256" key="3">
    <source>
        <dbReference type="ARBA" id="ARBA00022553"/>
    </source>
</evidence>
<keyword evidence="5 20" id="KW-0812">Transmembrane</keyword>
<evidence type="ECO:0000256" key="11">
    <source>
        <dbReference type="ARBA" id="ARBA00022843"/>
    </source>
</evidence>
<dbReference type="PROSITE" id="PS00109">
    <property type="entry name" value="PROTEIN_KINASE_TYR"/>
    <property type="match status" value="1"/>
</dbReference>
<dbReference type="GO" id="GO:0005886">
    <property type="term" value="C:plasma membrane"/>
    <property type="evidence" value="ECO:0007669"/>
    <property type="project" value="TreeGrafter"/>
</dbReference>
<dbReference type="SUPFAM" id="SSF101912">
    <property type="entry name" value="Sema domain"/>
    <property type="match status" value="1"/>
</dbReference>
<evidence type="ECO:0000259" key="22">
    <source>
        <dbReference type="PROSITE" id="PS50011"/>
    </source>
</evidence>
<evidence type="ECO:0000256" key="19">
    <source>
        <dbReference type="PROSITE-ProRule" id="PRU10141"/>
    </source>
</evidence>
<dbReference type="InterPro" id="IPR001627">
    <property type="entry name" value="Semap_dom"/>
</dbReference>
<dbReference type="GO" id="GO:0016477">
    <property type="term" value="P:cell migration"/>
    <property type="evidence" value="ECO:0007669"/>
    <property type="project" value="TreeGrafter"/>
</dbReference>
<evidence type="ECO:0000313" key="25">
    <source>
        <dbReference type="Proteomes" id="UP000828390"/>
    </source>
</evidence>
<dbReference type="Pfam" id="PF01833">
    <property type="entry name" value="TIG"/>
    <property type="match status" value="2"/>
</dbReference>
<dbReference type="InterPro" id="IPR015943">
    <property type="entry name" value="WD40/YVTN_repeat-like_dom_sf"/>
</dbReference>
<evidence type="ECO:0000256" key="18">
    <source>
        <dbReference type="PROSITE-ProRule" id="PRU00352"/>
    </source>
</evidence>
<dbReference type="Proteomes" id="UP000828390">
    <property type="component" value="Unassembled WGS sequence"/>
</dbReference>
<dbReference type="PANTHER" id="PTHR24416:SF564">
    <property type="entry name" value="MACROPHAGE-STIMULATING PROTEIN RECEPTOR"/>
    <property type="match status" value="1"/>
</dbReference>
<keyword evidence="25" id="KW-1185">Reference proteome</keyword>
<reference evidence="24" key="2">
    <citation type="submission" date="2020-11" db="EMBL/GenBank/DDBJ databases">
        <authorList>
            <person name="McCartney M.A."/>
            <person name="Auch B."/>
            <person name="Kono T."/>
            <person name="Mallez S."/>
            <person name="Becker A."/>
            <person name="Gohl D.M."/>
            <person name="Silverstein K.A.T."/>
            <person name="Koren S."/>
            <person name="Bechman K.B."/>
            <person name="Herman A."/>
            <person name="Abrahante J.E."/>
            <person name="Garbe J."/>
        </authorList>
    </citation>
    <scope>NUCLEOTIDE SEQUENCE</scope>
    <source>
        <strain evidence="24">Duluth1</strain>
        <tissue evidence="24">Whole animal</tissue>
    </source>
</reference>
<dbReference type="PROSITE" id="PS51004">
    <property type="entry name" value="SEMA"/>
    <property type="match status" value="1"/>
</dbReference>
<dbReference type="InterPro" id="IPR013783">
    <property type="entry name" value="Ig-like_fold"/>
</dbReference>
<dbReference type="Pfam" id="PF07714">
    <property type="entry name" value="PK_Tyr_Ser-Thr"/>
    <property type="match status" value="1"/>
</dbReference>
<feature type="binding site" evidence="19">
    <location>
        <position position="1054"/>
    </location>
    <ligand>
        <name>ATP</name>
        <dbReference type="ChEBI" id="CHEBI:30616"/>
    </ligand>
</feature>
<dbReference type="InterPro" id="IPR000719">
    <property type="entry name" value="Prot_kinase_dom"/>
</dbReference>
<dbReference type="PROSITE" id="PS00107">
    <property type="entry name" value="PROTEIN_KINASE_ATP"/>
    <property type="match status" value="1"/>
</dbReference>
<dbReference type="InterPro" id="IPR008266">
    <property type="entry name" value="Tyr_kinase_AS"/>
</dbReference>
<keyword evidence="15" id="KW-0675">Receptor</keyword>
<accession>A0A9D4GLF2</accession>
<dbReference type="InterPro" id="IPR036352">
    <property type="entry name" value="Semap_dom_sf"/>
</dbReference>
<evidence type="ECO:0000256" key="10">
    <source>
        <dbReference type="ARBA" id="ARBA00022840"/>
    </source>
</evidence>
<dbReference type="EMBL" id="JAIWYP010000005">
    <property type="protein sequence ID" value="KAH3819023.1"/>
    <property type="molecule type" value="Genomic_DNA"/>
</dbReference>
<feature type="domain" description="Sema" evidence="23">
    <location>
        <begin position="1"/>
        <end position="448"/>
    </location>
</feature>
<keyword evidence="4" id="KW-0808">Transferase</keyword>
<dbReference type="PROSITE" id="PS50011">
    <property type="entry name" value="PROTEIN_KINASE_DOM"/>
    <property type="match status" value="1"/>
</dbReference>
<evidence type="ECO:0000256" key="21">
    <source>
        <dbReference type="SAM" id="SignalP"/>
    </source>
</evidence>
<evidence type="ECO:0000256" key="8">
    <source>
        <dbReference type="ARBA" id="ARBA00022741"/>
    </source>
</evidence>
<dbReference type="InterPro" id="IPR017441">
    <property type="entry name" value="Protein_kinase_ATP_BS"/>
</dbReference>
<evidence type="ECO:0000256" key="15">
    <source>
        <dbReference type="ARBA" id="ARBA00023170"/>
    </source>
</evidence>
<dbReference type="SMART" id="SM00429">
    <property type="entry name" value="IPT"/>
    <property type="match status" value="2"/>
</dbReference>
<dbReference type="GO" id="GO:0004714">
    <property type="term" value="F:transmembrane receptor protein tyrosine kinase activity"/>
    <property type="evidence" value="ECO:0007669"/>
    <property type="project" value="UniProtKB-EC"/>
</dbReference>
<sequence length="1305" mass="145346">MICVAWITVFTIAKLSSGNIIEVLNATDQKAYRVLVGHNRQVYIHNGYSLMQYNTLSLEPSNLMYKVTNPDCDPGNPSACPPSVFEMITLENTLYLIVCGSAYNATCLLHLASNISSVNYIVASNGIPPSAQFGSPVSAMIVHSPSRLLPVFSAISPASNSMHSDCSTNNCTSRFALSRRLLFRGNATSFYVHYEGTNTLKAKPNVSFRYIYGFYAIDSHNNHNAYFLKNRPEHDGKEIGYIIQICANDSNFRAYMEAKIDCHGYTTIVAATMLMNMLYVVLDGGTLQHQGHSVLCVYNVTSIGDFFDDQLKQCFYNTSGSTPDWIDGAEPACTQPWRNLNNIKCGFTKYNHRVLTSGSLTPSIRPHIPFSQNITCLAARADGDQGNALFVLGTNNGTILKAKLDTNYSLDILLSVSPTSSRVESLTMDPAGRAIFYISSGNVIKLSLDDCGIHSECAACLRDRTEVLTCHWIISTTGHGQCVNTTSAIANDTKYFQHYCPPIINLITPETGPTAGGTRLTIHGHFGANDATKQVHAFIGNNSCDNVDRSNFPTKLVCLTTPLSDFDHSGVSYEMFVRVSITANRTQTSTIPVNGEATSHKEFSFLEPWLNISDHAFSRQSGGVQMVLRGRHLNTGSNRTIAIGQDRCDVTDKDMLSNDTITCRTPTKKMSGAFNVSLNIDAAVLTGASIHYITDADVLTFHPMVTTKSGGIKMTVTGERLNGLGRNVQLTAVDSHGPNVPWVLDPGNCSYGDTSLVCITGKFRGDPNDTHVIPILVNSYGWLTNNSIERVRVIKDPVLKESWRYISIEKPIIEIKGSGWSTIPIENFRVTVNKDIPCHVQSVNESIVCEVDVKSNVFPQGKNLTVKCSIGFRDYDVGTVAFEQEEPDVRQSMAPHSNNVYTMYGIIAGSVIGCFALVTCIVISVVMYSRNKSRRLQHDSLNVHFRRQEHVLSLEGLSENQSSDVLQNRQNDYRQRLVVQLASAHERSSDAKETSPLLPEMEPEILRVLEEKGLLINSECLILGEPVGEGHFGQVFKAYLRQVGENMEKTVAAKTIHRNNPKDMDVNMFIKEALIMKDFEHKNVMQLVGICFGIERLPLVVLPFLKLGDLLSYIRNVNNVPRVRDLVMYGVDIANGMQYLAELKFVHRDLAARNCMLADDMTVKVSDFGLSRDVYEKEYYSSGDKTTKLPVKWMSPESLEFGIFSSKSDVWSYGVVLWELLTRGMCPYPAVDNWDMMRYLKTNRRLEKPDFCPDEVYQVMLRCWQWEPDDRPTFSELVTSIPEILCRRGRFSSSTSRVISESDCK</sequence>
<evidence type="ECO:0000259" key="23">
    <source>
        <dbReference type="PROSITE" id="PS51004"/>
    </source>
</evidence>
<evidence type="ECO:0000256" key="12">
    <source>
        <dbReference type="ARBA" id="ARBA00022989"/>
    </source>
</evidence>
<dbReference type="InterPro" id="IPR011009">
    <property type="entry name" value="Kinase-like_dom_sf"/>
</dbReference>
<dbReference type="SMART" id="SM00630">
    <property type="entry name" value="Sema"/>
    <property type="match status" value="1"/>
</dbReference>
<dbReference type="EC" id="2.7.10.1" evidence="2"/>
<evidence type="ECO:0000256" key="20">
    <source>
        <dbReference type="SAM" id="Phobius"/>
    </source>
</evidence>
<proteinExistence type="predicted"/>
<dbReference type="PANTHER" id="PTHR24416">
    <property type="entry name" value="TYROSINE-PROTEIN KINASE RECEPTOR"/>
    <property type="match status" value="1"/>
</dbReference>
<dbReference type="GO" id="GO:0043235">
    <property type="term" value="C:receptor complex"/>
    <property type="evidence" value="ECO:0007669"/>
    <property type="project" value="TreeGrafter"/>
</dbReference>
<evidence type="ECO:0000256" key="2">
    <source>
        <dbReference type="ARBA" id="ARBA00011902"/>
    </source>
</evidence>
<keyword evidence="10 19" id="KW-0067">ATP-binding</keyword>
<evidence type="ECO:0000313" key="24">
    <source>
        <dbReference type="EMBL" id="KAH3819023.1"/>
    </source>
</evidence>
<name>A0A9D4GLF2_DREPO</name>
<feature type="transmembrane region" description="Helical" evidence="20">
    <location>
        <begin position="901"/>
        <end position="928"/>
    </location>
</feature>
<dbReference type="GO" id="GO:0007169">
    <property type="term" value="P:cell surface receptor protein tyrosine kinase signaling pathway"/>
    <property type="evidence" value="ECO:0007669"/>
    <property type="project" value="TreeGrafter"/>
</dbReference>
<reference evidence="24" key="1">
    <citation type="journal article" date="2019" name="bioRxiv">
        <title>The Genome of the Zebra Mussel, Dreissena polymorpha: A Resource for Invasive Species Research.</title>
        <authorList>
            <person name="McCartney M.A."/>
            <person name="Auch B."/>
            <person name="Kono T."/>
            <person name="Mallez S."/>
            <person name="Zhang Y."/>
            <person name="Obille A."/>
            <person name="Becker A."/>
            <person name="Abrahante J.E."/>
            <person name="Garbe J."/>
            <person name="Badalamenti J.P."/>
            <person name="Herman A."/>
            <person name="Mangelson H."/>
            <person name="Liachko I."/>
            <person name="Sullivan S."/>
            <person name="Sone E.D."/>
            <person name="Koren S."/>
            <person name="Silverstein K.A.T."/>
            <person name="Beckman K.B."/>
            <person name="Gohl D.M."/>
        </authorList>
    </citation>
    <scope>NUCLEOTIDE SEQUENCE</scope>
    <source>
        <strain evidence="24">Duluth1</strain>
        <tissue evidence="24">Whole animal</tissue>
    </source>
</reference>
<dbReference type="Gene3D" id="1.10.510.10">
    <property type="entry name" value="Transferase(Phosphotransferase) domain 1"/>
    <property type="match status" value="1"/>
</dbReference>
<keyword evidence="8 19" id="KW-0547">Nucleotide-binding</keyword>
<keyword evidence="13 20" id="KW-0472">Membrane</keyword>
<feature type="signal peptide" evidence="21">
    <location>
        <begin position="1"/>
        <end position="18"/>
    </location>
</feature>
<keyword evidence="6 21" id="KW-0732">Signal</keyword>
<protein>
    <recommendedName>
        <fullName evidence="2">receptor protein-tyrosine kinase</fullName>
        <ecNumber evidence="2">2.7.10.1</ecNumber>
    </recommendedName>
</protein>
<evidence type="ECO:0000256" key="16">
    <source>
        <dbReference type="ARBA" id="ARBA00023180"/>
    </source>
</evidence>
<dbReference type="InterPro" id="IPR002909">
    <property type="entry name" value="IPT_dom"/>
</dbReference>
<dbReference type="SMART" id="SM00219">
    <property type="entry name" value="TyrKc"/>
    <property type="match status" value="1"/>
</dbReference>
<comment type="caution">
    <text evidence="18">Lacks conserved residue(s) required for the propagation of feature annotation.</text>
</comment>
<dbReference type="PRINTS" id="PR00109">
    <property type="entry name" value="TYRKINASE"/>
</dbReference>
<feature type="chain" id="PRO_5038979231" description="receptor protein-tyrosine kinase" evidence="21">
    <location>
        <begin position="19"/>
        <end position="1305"/>
    </location>
</feature>
<evidence type="ECO:0000256" key="6">
    <source>
        <dbReference type="ARBA" id="ARBA00022729"/>
    </source>
</evidence>
<gene>
    <name evidence="24" type="ORF">DPMN_120753</name>
</gene>
<dbReference type="CDD" id="cd00603">
    <property type="entry name" value="IPT_PCSR"/>
    <property type="match status" value="1"/>
</dbReference>
<evidence type="ECO:0000256" key="1">
    <source>
        <dbReference type="ARBA" id="ARBA00004167"/>
    </source>
</evidence>
<evidence type="ECO:0000256" key="7">
    <source>
        <dbReference type="ARBA" id="ARBA00022737"/>
    </source>
</evidence>
<keyword evidence="7" id="KW-0677">Repeat</keyword>
<dbReference type="InterPro" id="IPR014756">
    <property type="entry name" value="Ig_E-set"/>
</dbReference>
<dbReference type="Gene3D" id="3.30.200.20">
    <property type="entry name" value="Phosphorylase Kinase, domain 1"/>
    <property type="match status" value="1"/>
</dbReference>
<dbReference type="InterPro" id="IPR050122">
    <property type="entry name" value="RTK"/>
</dbReference>
<dbReference type="FunFam" id="1.10.510.10:FF:000554">
    <property type="entry name" value="Predicted protein"/>
    <property type="match status" value="1"/>
</dbReference>
<evidence type="ECO:0000256" key="4">
    <source>
        <dbReference type="ARBA" id="ARBA00022679"/>
    </source>
</evidence>